<feature type="transmembrane region" description="Helical" evidence="6">
    <location>
        <begin position="46"/>
        <end position="67"/>
    </location>
</feature>
<evidence type="ECO:0000313" key="8">
    <source>
        <dbReference type="EMBL" id="SFV65719.1"/>
    </source>
</evidence>
<evidence type="ECO:0000256" key="3">
    <source>
        <dbReference type="ARBA" id="ARBA00022692"/>
    </source>
</evidence>
<dbReference type="PANTHER" id="PTHR36115:SF4">
    <property type="entry name" value="MEMBRANE PROTEIN"/>
    <property type="match status" value="1"/>
</dbReference>
<keyword evidence="3 6" id="KW-0812">Transmembrane</keyword>
<dbReference type="PANTHER" id="PTHR36115">
    <property type="entry name" value="PROLINE-RICH ANTIGEN HOMOLOG-RELATED"/>
    <property type="match status" value="1"/>
</dbReference>
<protein>
    <recommendedName>
        <fullName evidence="7">RDD domain-containing protein</fullName>
    </recommendedName>
</protein>
<evidence type="ECO:0000256" key="4">
    <source>
        <dbReference type="ARBA" id="ARBA00022989"/>
    </source>
</evidence>
<proteinExistence type="predicted"/>
<feature type="domain" description="RDD" evidence="7">
    <location>
        <begin position="7"/>
        <end position="153"/>
    </location>
</feature>
<dbReference type="InterPro" id="IPR010432">
    <property type="entry name" value="RDD"/>
</dbReference>
<evidence type="ECO:0000256" key="6">
    <source>
        <dbReference type="SAM" id="Phobius"/>
    </source>
</evidence>
<keyword evidence="4 6" id="KW-1133">Transmembrane helix</keyword>
<feature type="transmembrane region" description="Helical" evidence="6">
    <location>
        <begin position="21"/>
        <end position="40"/>
    </location>
</feature>
<evidence type="ECO:0000256" key="2">
    <source>
        <dbReference type="ARBA" id="ARBA00022475"/>
    </source>
</evidence>
<evidence type="ECO:0000256" key="5">
    <source>
        <dbReference type="ARBA" id="ARBA00023136"/>
    </source>
</evidence>
<feature type="transmembrane region" description="Helical" evidence="6">
    <location>
        <begin position="95"/>
        <end position="115"/>
    </location>
</feature>
<reference evidence="8" key="1">
    <citation type="submission" date="2016-10" db="EMBL/GenBank/DDBJ databases">
        <authorList>
            <person name="de Groot N.N."/>
        </authorList>
    </citation>
    <scope>NUCLEOTIDE SEQUENCE</scope>
</reference>
<gene>
    <name evidence="8" type="ORF">MNB_SV-13-1769</name>
</gene>
<dbReference type="AlphaFoldDB" id="A0A1W1CIW2"/>
<sequence length="631" mass="74093">MKRTHIYAGFWVRSMASLIDIIVLLLPFILMVMLFDIWHILHLESIFIFLILWGVYSVTMLSSSWNATLGKKILGLKVLTKTLEPLHLKASLKRFIFAFITYILLLLPLLLSIRIFSFMSYSWTDIFLLPIFLPLLMMFFNKRKQVLHDYFAKTVVIDTKDRKTTKTYVLQGLGIFSVTAIIVSAFLFFNFIILGYGGYALQKELQAKYSFTKKYTIDDLGDKRIIFYNKALIKYSKDFVLAEGMYEIFEIDVKRDLALNCIEASLAQHNQKDWLEKGIKFRKNARNIPLKTQALIQKYKAQEKYLSDRFYQYNFNDVHDIIRSLADPFRKERNQNTCDKQLSVERMYTRFIRTYIGKQEQSLRYNKKSLAKNIPKDKAYYTKAIREGQEWLNLLYQNTKQMKALIEKDLLANANKESLAKIKETSKWERAKQIHKHKLSHLKILLFKKNKNIEEINKWLKQVIYLDLDKIGGTDGRLLIHETLKYKDTKALQILLDYGISPLEDDKILSYIFSDEIELNIFESIIRRALKPSNHMLISRIMFHSLSHHSSEKKIEFILEYLLNANMSDALYIPLVEDALEYCASTKTVSLLLGGNKFNKHNELQVLLQKPSYKCKNKKEIKNLLNKGTIK</sequence>
<feature type="transmembrane region" description="Helical" evidence="6">
    <location>
        <begin position="121"/>
        <end position="140"/>
    </location>
</feature>
<keyword evidence="2" id="KW-1003">Cell membrane</keyword>
<name>A0A1W1CIW2_9ZZZZ</name>
<evidence type="ECO:0000259" key="7">
    <source>
        <dbReference type="Pfam" id="PF06271"/>
    </source>
</evidence>
<dbReference type="Pfam" id="PF06271">
    <property type="entry name" value="RDD"/>
    <property type="match status" value="1"/>
</dbReference>
<organism evidence="8">
    <name type="scientific">hydrothermal vent metagenome</name>
    <dbReference type="NCBI Taxonomy" id="652676"/>
    <lineage>
        <taxon>unclassified sequences</taxon>
        <taxon>metagenomes</taxon>
        <taxon>ecological metagenomes</taxon>
    </lineage>
</organism>
<dbReference type="InterPro" id="IPR051791">
    <property type="entry name" value="Pra-immunoreactive"/>
</dbReference>
<dbReference type="GO" id="GO:0005886">
    <property type="term" value="C:plasma membrane"/>
    <property type="evidence" value="ECO:0007669"/>
    <property type="project" value="UniProtKB-SubCell"/>
</dbReference>
<keyword evidence="5 6" id="KW-0472">Membrane</keyword>
<dbReference type="EMBL" id="FPHM01000095">
    <property type="protein sequence ID" value="SFV65719.1"/>
    <property type="molecule type" value="Genomic_DNA"/>
</dbReference>
<accession>A0A1W1CIW2</accession>
<comment type="subcellular location">
    <subcellularLocation>
        <location evidence="1">Cell membrane</location>
        <topology evidence="1">Multi-pass membrane protein</topology>
    </subcellularLocation>
</comment>
<feature type="transmembrane region" description="Helical" evidence="6">
    <location>
        <begin position="168"/>
        <end position="196"/>
    </location>
</feature>
<evidence type="ECO:0000256" key="1">
    <source>
        <dbReference type="ARBA" id="ARBA00004651"/>
    </source>
</evidence>